<evidence type="ECO:0000256" key="9">
    <source>
        <dbReference type="HAMAP-Rule" id="MF_00920"/>
    </source>
</evidence>
<dbReference type="GO" id="GO:0005886">
    <property type="term" value="C:plasma membrane"/>
    <property type="evidence" value="ECO:0007669"/>
    <property type="project" value="UniProtKB-SubCell"/>
</dbReference>
<evidence type="ECO:0000256" key="5">
    <source>
        <dbReference type="ARBA" id="ARBA00023134"/>
    </source>
</evidence>
<dbReference type="InterPro" id="IPR036225">
    <property type="entry name" value="SRP/SRP_N"/>
</dbReference>
<evidence type="ECO:0000256" key="2">
    <source>
        <dbReference type="ARBA" id="ARBA00022490"/>
    </source>
</evidence>
<dbReference type="InterPro" id="IPR027417">
    <property type="entry name" value="P-loop_NTPase"/>
</dbReference>
<dbReference type="Proteomes" id="UP000027182">
    <property type="component" value="Chromosome"/>
</dbReference>
<keyword evidence="3 9" id="KW-0547">Nucleotide-binding</keyword>
<evidence type="ECO:0000313" key="13">
    <source>
        <dbReference type="EMBL" id="AIA33800.1"/>
    </source>
</evidence>
<dbReference type="SMART" id="SM00963">
    <property type="entry name" value="SRP54_N"/>
    <property type="match status" value="1"/>
</dbReference>
<dbReference type="HOGENOM" id="CLU_009301_3_0_14"/>
<dbReference type="PANTHER" id="PTHR43134:SF1">
    <property type="entry name" value="SIGNAL RECOGNITION PARTICLE RECEPTOR SUBUNIT ALPHA"/>
    <property type="match status" value="1"/>
</dbReference>
<dbReference type="Gene3D" id="1.20.120.140">
    <property type="entry name" value="Signal recognition particle SRP54, nucleotide-binding domain"/>
    <property type="match status" value="1"/>
</dbReference>
<keyword evidence="1 9" id="KW-1003">Cell membrane</keyword>
<dbReference type="CDD" id="cd17874">
    <property type="entry name" value="FtsY"/>
    <property type="match status" value="1"/>
</dbReference>
<keyword evidence="4 9" id="KW-0378">Hydrolase</keyword>
<evidence type="ECO:0000256" key="7">
    <source>
        <dbReference type="ARBA" id="ARBA00023170"/>
    </source>
</evidence>
<keyword evidence="5 9" id="KW-0342">GTP-binding</keyword>
<feature type="binding site" evidence="9">
    <location>
        <begin position="151"/>
        <end position="158"/>
    </location>
    <ligand>
        <name>GTP</name>
        <dbReference type="ChEBI" id="CHEBI:37565"/>
    </ligand>
</feature>
<evidence type="ECO:0000256" key="3">
    <source>
        <dbReference type="ARBA" id="ARBA00022741"/>
    </source>
</evidence>
<evidence type="ECO:0000256" key="1">
    <source>
        <dbReference type="ARBA" id="ARBA00022475"/>
    </source>
</evidence>
<comment type="similarity">
    <text evidence="9">Belongs to the GTP-binding SRP family. FtsY subfamily.</text>
</comment>
<evidence type="ECO:0000256" key="8">
    <source>
        <dbReference type="ARBA" id="ARBA00048027"/>
    </source>
</evidence>
<keyword evidence="6 9" id="KW-0472">Membrane</keyword>
<name>A0A059Y3B0_MYCBV</name>
<dbReference type="RefSeq" id="WP_013954655.1">
    <property type="nucleotide sequence ID" value="NZ_CP005933.1"/>
</dbReference>
<dbReference type="Gene3D" id="3.40.50.300">
    <property type="entry name" value="P-loop containing nucleotide triphosphate hydrolases"/>
    <property type="match status" value="1"/>
</dbReference>
<evidence type="ECO:0000259" key="12">
    <source>
        <dbReference type="SMART" id="SM00963"/>
    </source>
</evidence>
<dbReference type="PANTHER" id="PTHR43134">
    <property type="entry name" value="SIGNAL RECOGNITION PARTICLE RECEPTOR SUBUNIT ALPHA"/>
    <property type="match status" value="1"/>
</dbReference>
<proteinExistence type="inferred from homology"/>
<dbReference type="PATRIC" id="fig|1316930.3.peg.221"/>
<dbReference type="InterPro" id="IPR004390">
    <property type="entry name" value="SR_rcpt_FtsY"/>
</dbReference>
<dbReference type="InterPro" id="IPR003593">
    <property type="entry name" value="AAA+_ATPase"/>
</dbReference>
<dbReference type="EMBL" id="CP005933">
    <property type="protein sequence ID" value="AIA33800.1"/>
    <property type="molecule type" value="Genomic_DNA"/>
</dbReference>
<dbReference type="KEGG" id="mbq:K668_01060"/>
<feature type="domain" description="AAA+ ATPase" evidence="10">
    <location>
        <begin position="143"/>
        <end position="324"/>
    </location>
</feature>
<comment type="subcellular location">
    <subcellularLocation>
        <location evidence="9">Cell membrane</location>
        <topology evidence="9">Peripheral membrane protein</topology>
        <orientation evidence="9">Cytoplasmic side</orientation>
    </subcellularLocation>
    <subcellularLocation>
        <location evidence="9">Cytoplasm</location>
    </subcellularLocation>
</comment>
<dbReference type="SUPFAM" id="SSF47364">
    <property type="entry name" value="Domain of the SRP/SRP receptor G-proteins"/>
    <property type="match status" value="1"/>
</dbReference>
<dbReference type="GO" id="GO:0003924">
    <property type="term" value="F:GTPase activity"/>
    <property type="evidence" value="ECO:0007669"/>
    <property type="project" value="UniProtKB-UniRule"/>
</dbReference>
<dbReference type="SUPFAM" id="SSF52540">
    <property type="entry name" value="P-loop containing nucleoside triphosphate hydrolases"/>
    <property type="match status" value="1"/>
</dbReference>
<keyword evidence="7 9" id="KW-0675">Receptor</keyword>
<protein>
    <recommendedName>
        <fullName evidence="9">Signal recognition particle receptor FtsY</fullName>
        <shortName evidence="9">SRP receptor</shortName>
        <ecNumber evidence="9">3.6.5.4</ecNumber>
    </recommendedName>
</protein>
<evidence type="ECO:0000256" key="4">
    <source>
        <dbReference type="ARBA" id="ARBA00022801"/>
    </source>
</evidence>
<dbReference type="GO" id="GO:0005525">
    <property type="term" value="F:GTP binding"/>
    <property type="evidence" value="ECO:0007669"/>
    <property type="project" value="UniProtKB-UniRule"/>
</dbReference>
<dbReference type="Pfam" id="PF02881">
    <property type="entry name" value="SRP54_N"/>
    <property type="match status" value="1"/>
</dbReference>
<comment type="catalytic activity">
    <reaction evidence="8 9">
        <text>GTP + H2O = GDP + phosphate + H(+)</text>
        <dbReference type="Rhea" id="RHEA:19669"/>
        <dbReference type="ChEBI" id="CHEBI:15377"/>
        <dbReference type="ChEBI" id="CHEBI:15378"/>
        <dbReference type="ChEBI" id="CHEBI:37565"/>
        <dbReference type="ChEBI" id="CHEBI:43474"/>
        <dbReference type="ChEBI" id="CHEBI:58189"/>
        <dbReference type="EC" id="3.6.5.4"/>
    </reaction>
</comment>
<feature type="domain" description="Signal recognition particle SRP54 helical bundle" evidence="12">
    <location>
        <begin position="47"/>
        <end position="127"/>
    </location>
</feature>
<dbReference type="EC" id="3.6.5.4" evidence="9"/>
<dbReference type="GO" id="GO:0005737">
    <property type="term" value="C:cytoplasm"/>
    <property type="evidence" value="ECO:0007669"/>
    <property type="project" value="UniProtKB-SubCell"/>
</dbReference>
<evidence type="ECO:0000259" key="11">
    <source>
        <dbReference type="SMART" id="SM00962"/>
    </source>
</evidence>
<dbReference type="InterPro" id="IPR013822">
    <property type="entry name" value="Signal_recog_particl_SRP54_hlx"/>
</dbReference>
<comment type="function">
    <text evidence="9">Involved in targeting and insertion of nascent membrane proteins into the cytoplasmic membrane. Acts as a receptor for the complex formed by the signal recognition particle (SRP) and the ribosome-nascent chain (RNC).</text>
</comment>
<feature type="binding site" evidence="9">
    <location>
        <begin position="298"/>
        <end position="301"/>
    </location>
    <ligand>
        <name>GTP</name>
        <dbReference type="ChEBI" id="CHEBI:37565"/>
    </ligand>
</feature>
<dbReference type="GO" id="GO:0006614">
    <property type="term" value="P:SRP-dependent cotranslational protein targeting to membrane"/>
    <property type="evidence" value="ECO:0007669"/>
    <property type="project" value="InterPro"/>
</dbReference>
<dbReference type="HAMAP" id="MF_00920">
    <property type="entry name" value="FtsY"/>
    <property type="match status" value="1"/>
</dbReference>
<feature type="domain" description="SRP54-type proteins GTP-binding" evidence="11">
    <location>
        <begin position="144"/>
        <end position="346"/>
    </location>
</feature>
<dbReference type="AlphaFoldDB" id="A0A059Y3B0"/>
<keyword evidence="2 9" id="KW-0963">Cytoplasm</keyword>
<feature type="binding site" evidence="9">
    <location>
        <begin position="234"/>
        <end position="238"/>
    </location>
    <ligand>
        <name>GTP</name>
        <dbReference type="ChEBI" id="CHEBI:37565"/>
    </ligand>
</feature>
<gene>
    <name evidence="9" type="primary">ftsY</name>
    <name evidence="13" type="ORF">K668_01060</name>
</gene>
<dbReference type="NCBIfam" id="TIGR00064">
    <property type="entry name" value="ftsY"/>
    <property type="match status" value="1"/>
</dbReference>
<dbReference type="InterPro" id="IPR000897">
    <property type="entry name" value="SRP54_GTPase_dom"/>
</dbReference>
<dbReference type="FunFam" id="3.40.50.300:FF:000053">
    <property type="entry name" value="Signal recognition particle receptor FtsY"/>
    <property type="match status" value="1"/>
</dbReference>
<reference evidence="13 14" key="1">
    <citation type="submission" date="2013-04" db="EMBL/GenBank/DDBJ databases">
        <authorList>
            <person name="Lin L."/>
            <person name="Zeng Z."/>
            <person name="Xie J."/>
            <person name="Luo L."/>
            <person name="Yang Z."/>
            <person name="Liang W."/>
            <person name="Lin H."/>
            <person name="Dong C."/>
            <person name="Sun Y."/>
        </authorList>
    </citation>
    <scope>NUCLEOTIDE SEQUENCE [LARGE SCALE GENOMIC DNA]</scope>
    <source>
        <strain evidence="13 14">CQ-W70</strain>
    </source>
</reference>
<dbReference type="InterPro" id="IPR042101">
    <property type="entry name" value="SRP54_N_sf"/>
</dbReference>
<dbReference type="Pfam" id="PF00448">
    <property type="entry name" value="SRP54"/>
    <property type="match status" value="1"/>
</dbReference>
<dbReference type="SMART" id="SM00962">
    <property type="entry name" value="SRP54"/>
    <property type="match status" value="1"/>
</dbReference>
<dbReference type="GO" id="GO:0005047">
    <property type="term" value="F:signal recognition particle binding"/>
    <property type="evidence" value="ECO:0007669"/>
    <property type="project" value="TreeGrafter"/>
</dbReference>
<sequence>MGFFSYLKDKLFGWKKKSKEEKLAQKQAELEKKDEDELLRSQRLEKYQAGLSKSSSLGSKLLDLSNKYKKIDEEYFDELEEILIMSDISAKLVYAIITHIKNEVKIRELTNTKDIGELIADQMFVVYTNKSVVDTTLNVEDDRLNILIFIGVNGCGKTTSIAKVAHKYIKEGKKVLIAAADTFRAGAVDQIAIWSERVGADIVKPVKEGADPASVVYSALVKAKAENYDLLLIDTAGRLQNKINLMNELKKMYSIINKFQEGAPHECLLVLDATTGQNGVSQAKAFSEVANPTGIILTKMDGTSKGGIVLSIKDEFNINVKYLGLGEGLDDLQEFDLDNFIYEMTKDLIDKNEE</sequence>
<accession>A0A059Y3B0</accession>
<evidence type="ECO:0000313" key="14">
    <source>
        <dbReference type="Proteomes" id="UP000027182"/>
    </source>
</evidence>
<evidence type="ECO:0000256" key="6">
    <source>
        <dbReference type="ARBA" id="ARBA00023136"/>
    </source>
</evidence>
<organism evidence="13 14">
    <name type="scientific">Mycoplasmopsis bovis CQ-W70</name>
    <dbReference type="NCBI Taxonomy" id="1316930"/>
    <lineage>
        <taxon>Bacteria</taxon>
        <taxon>Bacillati</taxon>
        <taxon>Mycoplasmatota</taxon>
        <taxon>Mycoplasmoidales</taxon>
        <taxon>Metamycoplasmataceae</taxon>
        <taxon>Mycoplasmopsis</taxon>
    </lineage>
</organism>
<comment type="subunit">
    <text evidence="9">Part of the signal recognition particle protein translocation system, which is composed of SRP and FtsY.</text>
</comment>
<dbReference type="SMART" id="SM00382">
    <property type="entry name" value="AAA"/>
    <property type="match status" value="1"/>
</dbReference>
<evidence type="ECO:0000259" key="10">
    <source>
        <dbReference type="SMART" id="SM00382"/>
    </source>
</evidence>